<evidence type="ECO:0000256" key="5">
    <source>
        <dbReference type="ARBA" id="ARBA00022679"/>
    </source>
</evidence>
<protein>
    <submittedName>
        <fullName evidence="9">PTS system, N-acetylgalactosamine-specific IIA component</fullName>
    </submittedName>
</protein>
<dbReference type="CDD" id="cd00006">
    <property type="entry name" value="PTS_IIA_man"/>
    <property type="match status" value="1"/>
</dbReference>
<dbReference type="InterPro" id="IPR051471">
    <property type="entry name" value="Bacterial_PTS_sugar_comp"/>
</dbReference>
<evidence type="ECO:0000256" key="3">
    <source>
        <dbReference type="ARBA" id="ARBA00022490"/>
    </source>
</evidence>
<proteinExistence type="predicted"/>
<feature type="domain" description="PTS EIIA type-4" evidence="8">
    <location>
        <begin position="1"/>
        <end position="125"/>
    </location>
</feature>
<sequence length="154" mass="16079">MVGFIITGHGDFATGLYSALAMIAGEQDGVVAVTFHEDEAASFGNKLTDAITNLRATTDGIVILCDLIGGTPFNQAMLAAQAFDSVEVVAGVNLPMLLECIMGREMGIGVRELCVNAVSSDVLGIAHMSIDAVTQDEASDAACYDVDFDEEEGI</sequence>
<keyword evidence="3" id="KW-0963">Cytoplasm</keyword>
<evidence type="ECO:0000256" key="4">
    <source>
        <dbReference type="ARBA" id="ARBA00022597"/>
    </source>
</evidence>
<keyword evidence="5" id="KW-0808">Transferase</keyword>
<keyword evidence="4" id="KW-0762">Sugar transport</keyword>
<comment type="caution">
    <text evidence="9">The sequence shown here is derived from an EMBL/GenBank/DDBJ whole genome shotgun (WGS) entry which is preliminary data.</text>
</comment>
<gene>
    <name evidence="9" type="ORF">SAMN04489746_0783</name>
</gene>
<keyword evidence="6" id="KW-0598">Phosphotransferase system</keyword>
<dbReference type="GO" id="GO:0005737">
    <property type="term" value="C:cytoplasm"/>
    <property type="evidence" value="ECO:0007669"/>
    <property type="project" value="UniProtKB-SubCell"/>
</dbReference>
<dbReference type="PROSITE" id="PS51096">
    <property type="entry name" value="PTS_EIIA_TYPE_4"/>
    <property type="match status" value="1"/>
</dbReference>
<dbReference type="RefSeq" id="WP_002563122.1">
    <property type="nucleotide sequence ID" value="NZ_CALJSN010000007.1"/>
</dbReference>
<evidence type="ECO:0000256" key="6">
    <source>
        <dbReference type="ARBA" id="ARBA00022683"/>
    </source>
</evidence>
<dbReference type="Pfam" id="PF03610">
    <property type="entry name" value="EIIA-man"/>
    <property type="match status" value="1"/>
</dbReference>
<dbReference type="PANTHER" id="PTHR33799:SF1">
    <property type="entry name" value="PTS SYSTEM MANNOSE-SPECIFIC EIIAB COMPONENT-RELATED"/>
    <property type="match status" value="1"/>
</dbReference>
<evidence type="ECO:0000259" key="8">
    <source>
        <dbReference type="PROSITE" id="PS51096"/>
    </source>
</evidence>
<dbReference type="AlphaFoldDB" id="A0AB38A6B4"/>
<reference evidence="9 10" key="1">
    <citation type="submission" date="2016-10" db="EMBL/GenBank/DDBJ databases">
        <authorList>
            <person name="Varghese N."/>
            <person name="Submissions S."/>
        </authorList>
    </citation>
    <scope>NUCLEOTIDE SEQUENCE [LARGE SCALE GENOMIC DNA]</scope>
    <source>
        <strain evidence="9 10">DSM 20586</strain>
    </source>
</reference>
<evidence type="ECO:0000313" key="9">
    <source>
        <dbReference type="EMBL" id="SEB63733.1"/>
    </source>
</evidence>
<dbReference type="InterPro" id="IPR004701">
    <property type="entry name" value="PTS_EIIA_man-typ"/>
</dbReference>
<comment type="subcellular location">
    <subcellularLocation>
        <location evidence="1">Cytoplasm</location>
    </subcellularLocation>
</comment>
<evidence type="ECO:0000256" key="1">
    <source>
        <dbReference type="ARBA" id="ARBA00004496"/>
    </source>
</evidence>
<organism evidence="9 10">
    <name type="scientific">Atopobium minutum</name>
    <dbReference type="NCBI Taxonomy" id="1381"/>
    <lineage>
        <taxon>Bacteria</taxon>
        <taxon>Bacillati</taxon>
        <taxon>Actinomycetota</taxon>
        <taxon>Coriobacteriia</taxon>
        <taxon>Coriobacteriales</taxon>
        <taxon>Atopobiaceae</taxon>
        <taxon>Atopobium</taxon>
    </lineage>
</organism>
<accession>A0AB38A6B4</accession>
<dbReference type="InterPro" id="IPR033887">
    <property type="entry name" value="PTS_IIA_man"/>
</dbReference>
<evidence type="ECO:0000313" key="10">
    <source>
        <dbReference type="Proteomes" id="UP000183687"/>
    </source>
</evidence>
<dbReference type="PANTHER" id="PTHR33799">
    <property type="entry name" value="PTS PERMEASE-RELATED-RELATED"/>
    <property type="match status" value="1"/>
</dbReference>
<evidence type="ECO:0000256" key="2">
    <source>
        <dbReference type="ARBA" id="ARBA00022448"/>
    </source>
</evidence>
<dbReference type="EMBL" id="FNSH01000001">
    <property type="protein sequence ID" value="SEB63733.1"/>
    <property type="molecule type" value="Genomic_DNA"/>
</dbReference>
<keyword evidence="2" id="KW-0813">Transport</keyword>
<name>A0AB38A6B4_9ACTN</name>
<dbReference type="GO" id="GO:0009401">
    <property type="term" value="P:phosphoenolpyruvate-dependent sugar phosphotransferase system"/>
    <property type="evidence" value="ECO:0007669"/>
    <property type="project" value="UniProtKB-KW"/>
</dbReference>
<dbReference type="Proteomes" id="UP000183687">
    <property type="component" value="Unassembled WGS sequence"/>
</dbReference>
<dbReference type="GO" id="GO:0016020">
    <property type="term" value="C:membrane"/>
    <property type="evidence" value="ECO:0007669"/>
    <property type="project" value="InterPro"/>
</dbReference>
<keyword evidence="7" id="KW-0418">Kinase</keyword>
<dbReference type="InterPro" id="IPR036662">
    <property type="entry name" value="PTS_EIIA_man-typ_sf"/>
</dbReference>
<dbReference type="GO" id="GO:0016301">
    <property type="term" value="F:kinase activity"/>
    <property type="evidence" value="ECO:0007669"/>
    <property type="project" value="UniProtKB-KW"/>
</dbReference>
<dbReference type="SUPFAM" id="SSF53062">
    <property type="entry name" value="PTS system fructose IIA component-like"/>
    <property type="match status" value="1"/>
</dbReference>
<evidence type="ECO:0000256" key="7">
    <source>
        <dbReference type="ARBA" id="ARBA00022777"/>
    </source>
</evidence>
<dbReference type="Gene3D" id="3.40.50.510">
    <property type="entry name" value="Phosphotransferase system, mannose-type IIA component"/>
    <property type="match status" value="1"/>
</dbReference>